<protein>
    <submittedName>
        <fullName evidence="3">Tetratricopeptide repeat protein</fullName>
    </submittedName>
</protein>
<comment type="caution">
    <text evidence="3">The sequence shown here is derived from an EMBL/GenBank/DDBJ whole genome shotgun (WGS) entry which is preliminary data.</text>
</comment>
<keyword evidence="4" id="KW-1185">Reference proteome</keyword>
<dbReference type="Gene3D" id="2.60.120.560">
    <property type="entry name" value="Exo-inulinase, domain 1"/>
    <property type="match status" value="1"/>
</dbReference>
<evidence type="ECO:0000256" key="2">
    <source>
        <dbReference type="SAM" id="MobiDB-lite"/>
    </source>
</evidence>
<sequence length="883" mass="98411">MKRLFGRAQAPLQDIEDTPEELWRAPFKKPDASRLPAEKGDGYRSSFGPDGFILELERKNIFAWTVDPIYRYRDAVFEADILPGSPEHAPAEGEAAPQNPLPDSRRMTNAGTAAGGIIFRYLNESTFYMVLVSDAGMIRMDAVVNGTPLPVLGWTETAAAAAGKPGSRLKIIARGTSFTLIVNERWVAECSDDTIQAPGRIALAGQNWNALSSVRIVFGSLSIDSRPFEIEAVHTRWNSLIPIPPEARVRLAETWLAMGSYVPAILQLKKAEKAAPLQPEARLALARAYLAQRVFEEAEEEFRKIIEARQEAPEALEFAGTDQVLLSTDPAEDSQPAQVRAEGGAGTASIAAITEARSELGGIFYLQDRYQDLEILLSGIPIEQRRESPFLSNLEGHLLRHKGCHEEAATRYERAGELVPGEGLFHLNAGNEWLKAGLHPRAVDAWLEAGRRYLAAGDTDELEGIIDNLESAGRLSLPEQEYPMQALRGKYHYARGNADEALACFERIEGERCSDSAVWYLSALLRREKGDIQGALERLVRARDLEPGFAAYRFRLAETLRNAGQDYEEELKQALEADDSDGWIHNLAALSLLDKNDPDSAAIHLAEARRLLPGEREIVVNLAEVRRRQGRLAEALELLDRSNARELHAGANLLVEEGKYEDAEEWYREALRKTPFDPELLADRAANCLELDLLNEADDLLGRAYDIQPSPRVFLLISFLAGKKGEFTRSEIALQQGLEEFPEETELLRELARVYLHTQRVDNAKAVLRKLKRIDSGPETNELEQDIEERSSQKISCSSCNRYWRVPRNLPPQGSLHLTAQPPDDLPAGTCPACRAHYCIGCAREHLGDDGRFRCKTCNTPLKLVEPGIIWLLNRWQADSPEG</sequence>
<feature type="region of interest" description="Disordered" evidence="2">
    <location>
        <begin position="83"/>
        <end position="107"/>
    </location>
</feature>
<proteinExistence type="predicted"/>
<dbReference type="SMART" id="SM00028">
    <property type="entry name" value="TPR"/>
    <property type="match status" value="9"/>
</dbReference>
<dbReference type="Gene3D" id="1.25.40.10">
    <property type="entry name" value="Tetratricopeptide repeat domain"/>
    <property type="match status" value="3"/>
</dbReference>
<dbReference type="InterPro" id="IPR011990">
    <property type="entry name" value="TPR-like_helical_dom_sf"/>
</dbReference>
<dbReference type="Proteomes" id="UP001198163">
    <property type="component" value="Unassembled WGS sequence"/>
</dbReference>
<reference evidence="3" key="1">
    <citation type="submission" date="2021-08" db="EMBL/GenBank/DDBJ databases">
        <title>Comparative analyses of Brucepasteria parasyntrophica and Teretinema zuelzerae.</title>
        <authorList>
            <person name="Song Y."/>
            <person name="Brune A."/>
        </authorList>
    </citation>
    <scope>NUCLEOTIDE SEQUENCE</scope>
    <source>
        <strain evidence="3">DSM 1903</strain>
    </source>
</reference>
<keyword evidence="1" id="KW-0802">TPR repeat</keyword>
<dbReference type="PANTHER" id="PTHR12558:SF33">
    <property type="entry name" value="BLL7664 PROTEIN"/>
    <property type="match status" value="1"/>
</dbReference>
<feature type="compositionally biased region" description="Low complexity" evidence="2">
    <location>
        <begin position="83"/>
        <end position="97"/>
    </location>
</feature>
<evidence type="ECO:0000313" key="3">
    <source>
        <dbReference type="EMBL" id="MCD1655570.1"/>
    </source>
</evidence>
<evidence type="ECO:0000256" key="1">
    <source>
        <dbReference type="PROSITE-ProRule" id="PRU00339"/>
    </source>
</evidence>
<dbReference type="EMBL" id="JAINWA010000003">
    <property type="protein sequence ID" value="MCD1655570.1"/>
    <property type="molecule type" value="Genomic_DNA"/>
</dbReference>
<feature type="repeat" description="TPR" evidence="1">
    <location>
        <begin position="279"/>
        <end position="312"/>
    </location>
</feature>
<accession>A0AAE3JKT3</accession>
<dbReference type="PROSITE" id="PS50005">
    <property type="entry name" value="TPR"/>
    <property type="match status" value="2"/>
</dbReference>
<feature type="repeat" description="TPR" evidence="1">
    <location>
        <begin position="644"/>
        <end position="677"/>
    </location>
</feature>
<dbReference type="SUPFAM" id="SSF48452">
    <property type="entry name" value="TPR-like"/>
    <property type="match status" value="2"/>
</dbReference>
<dbReference type="InterPro" id="IPR019734">
    <property type="entry name" value="TPR_rpt"/>
</dbReference>
<organism evidence="3 4">
    <name type="scientific">Teretinema zuelzerae</name>
    <dbReference type="NCBI Taxonomy" id="156"/>
    <lineage>
        <taxon>Bacteria</taxon>
        <taxon>Pseudomonadati</taxon>
        <taxon>Spirochaetota</taxon>
        <taxon>Spirochaetia</taxon>
        <taxon>Spirochaetales</taxon>
        <taxon>Treponemataceae</taxon>
        <taxon>Teretinema</taxon>
    </lineage>
</organism>
<dbReference type="Pfam" id="PF13432">
    <property type="entry name" value="TPR_16"/>
    <property type="match status" value="4"/>
</dbReference>
<name>A0AAE3JKT3_9SPIR</name>
<dbReference type="Pfam" id="PF13176">
    <property type="entry name" value="TPR_7"/>
    <property type="match status" value="1"/>
</dbReference>
<dbReference type="RefSeq" id="WP_230756962.1">
    <property type="nucleotide sequence ID" value="NZ_JAINWA010000003.1"/>
</dbReference>
<gene>
    <name evidence="3" type="ORF">K7J14_12790</name>
</gene>
<evidence type="ECO:0000313" key="4">
    <source>
        <dbReference type="Proteomes" id="UP001198163"/>
    </source>
</evidence>
<dbReference type="PANTHER" id="PTHR12558">
    <property type="entry name" value="CELL DIVISION CYCLE 16,23,27"/>
    <property type="match status" value="1"/>
</dbReference>
<dbReference type="AlphaFoldDB" id="A0AAE3JKT3"/>